<protein>
    <submittedName>
        <fullName evidence="2">Uncharacterized protein</fullName>
    </submittedName>
</protein>
<dbReference type="EnsemblMetazoa" id="CLYHEMT024711.1">
    <property type="protein sequence ID" value="CLYHEMP024711.1"/>
    <property type="gene ID" value="CLYHEMG024711"/>
</dbReference>
<reference evidence="2" key="1">
    <citation type="submission" date="2021-01" db="UniProtKB">
        <authorList>
            <consortium name="EnsemblMetazoa"/>
        </authorList>
    </citation>
    <scope>IDENTIFICATION</scope>
</reference>
<feature type="region of interest" description="Disordered" evidence="1">
    <location>
        <begin position="1"/>
        <end position="72"/>
    </location>
</feature>
<dbReference type="AlphaFoldDB" id="A0A7M5XKV6"/>
<keyword evidence="3" id="KW-1185">Reference proteome</keyword>
<feature type="compositionally biased region" description="Acidic residues" evidence="1">
    <location>
        <begin position="42"/>
        <end position="54"/>
    </location>
</feature>
<proteinExistence type="predicted"/>
<evidence type="ECO:0000313" key="2">
    <source>
        <dbReference type="EnsemblMetazoa" id="CLYHEMP024711.1"/>
    </source>
</evidence>
<sequence length="150" mass="17305">MDDKENNQRSDIQIPQIALINSNDEHVGRKNSTYTNSKFSDEDSSDSSSDSDNEETGRKNSTFTNSKFSDEDSLQTCLAFLTMKRLEERTAHLQIASFLMKILPTRLAILTMKRLEERTAHIQIASFPMKTLQTRLAILTKRYFSNYERT</sequence>
<evidence type="ECO:0000256" key="1">
    <source>
        <dbReference type="SAM" id="MobiDB-lite"/>
    </source>
</evidence>
<organism evidence="2 3">
    <name type="scientific">Clytia hemisphaerica</name>
    <dbReference type="NCBI Taxonomy" id="252671"/>
    <lineage>
        <taxon>Eukaryota</taxon>
        <taxon>Metazoa</taxon>
        <taxon>Cnidaria</taxon>
        <taxon>Hydrozoa</taxon>
        <taxon>Hydroidolina</taxon>
        <taxon>Leptothecata</taxon>
        <taxon>Obeliida</taxon>
        <taxon>Clytiidae</taxon>
        <taxon>Clytia</taxon>
    </lineage>
</organism>
<accession>A0A7M5XKV6</accession>
<evidence type="ECO:0000313" key="3">
    <source>
        <dbReference type="Proteomes" id="UP000594262"/>
    </source>
</evidence>
<name>A0A7M5XKV6_9CNID</name>
<dbReference type="Proteomes" id="UP000594262">
    <property type="component" value="Unplaced"/>
</dbReference>